<organism evidence="1 2">
    <name type="scientific">Paenalkalicoccus suaedae</name>
    <dbReference type="NCBI Taxonomy" id="2592382"/>
    <lineage>
        <taxon>Bacteria</taxon>
        <taxon>Bacillati</taxon>
        <taxon>Bacillota</taxon>
        <taxon>Bacilli</taxon>
        <taxon>Bacillales</taxon>
        <taxon>Bacillaceae</taxon>
        <taxon>Paenalkalicoccus</taxon>
    </lineage>
</organism>
<dbReference type="Proteomes" id="UP000318138">
    <property type="component" value="Chromosome"/>
</dbReference>
<keyword evidence="2" id="KW-1185">Reference proteome</keyword>
<dbReference type="KEGG" id="psua:FLK61_30255"/>
<dbReference type="EMBL" id="CP041372">
    <property type="protein sequence ID" value="QKS71002.1"/>
    <property type="molecule type" value="Genomic_DNA"/>
</dbReference>
<name>A0A859FE62_9BACI</name>
<proteinExistence type="predicted"/>
<evidence type="ECO:0000313" key="1">
    <source>
        <dbReference type="EMBL" id="QKS71002.1"/>
    </source>
</evidence>
<dbReference type="AlphaFoldDB" id="A0A859FE62"/>
<gene>
    <name evidence="1" type="ORF">FLK61_30255</name>
</gene>
<accession>A0A859FE62</accession>
<dbReference type="RefSeq" id="WP_176009039.1">
    <property type="nucleotide sequence ID" value="NZ_CP041372.2"/>
</dbReference>
<evidence type="ECO:0000313" key="2">
    <source>
        <dbReference type="Proteomes" id="UP000318138"/>
    </source>
</evidence>
<reference evidence="2" key="1">
    <citation type="submission" date="2019-07" db="EMBL/GenBank/DDBJ databases">
        <title>Bacillus alkalisoli sp. nov. isolated from saline soil.</title>
        <authorList>
            <person name="Sun J.-Q."/>
            <person name="Xu L."/>
        </authorList>
    </citation>
    <scope>NUCLEOTIDE SEQUENCE [LARGE SCALE GENOMIC DNA]</scope>
    <source>
        <strain evidence="2">M4U3P1</strain>
    </source>
</reference>
<protein>
    <submittedName>
        <fullName evidence="1">Uncharacterized protein</fullName>
    </submittedName>
</protein>
<sequence>MIVKDLVESKQLLAGETEEHVYIVYERYENVDCQYRDKQFEELECDPEERIQILMGSSDSSLVVKETLEIGKDHPSLESALDFIKTSKPDLFN</sequence>